<evidence type="ECO:0000313" key="1">
    <source>
        <dbReference type="EMBL" id="GHA33457.1"/>
    </source>
</evidence>
<keyword evidence="2" id="KW-1185">Reference proteome</keyword>
<reference evidence="1" key="2">
    <citation type="submission" date="2020-09" db="EMBL/GenBank/DDBJ databases">
        <authorList>
            <person name="Sun Q."/>
            <person name="Kim S."/>
        </authorList>
    </citation>
    <scope>NUCLEOTIDE SEQUENCE</scope>
    <source>
        <strain evidence="1">KCTC 12719</strain>
    </source>
</reference>
<proteinExistence type="predicted"/>
<gene>
    <name evidence="1" type="ORF">GCM10007103_13760</name>
</gene>
<accession>A0A918SCM9</accession>
<dbReference type="Proteomes" id="UP000610456">
    <property type="component" value="Unassembled WGS sequence"/>
</dbReference>
<dbReference type="Gene3D" id="2.60.40.1120">
    <property type="entry name" value="Carboxypeptidase-like, regulatory domain"/>
    <property type="match status" value="1"/>
</dbReference>
<dbReference type="AlphaFoldDB" id="A0A918SCM9"/>
<dbReference type="SUPFAM" id="SSF49464">
    <property type="entry name" value="Carboxypeptidase regulatory domain-like"/>
    <property type="match status" value="1"/>
</dbReference>
<dbReference type="InterPro" id="IPR008969">
    <property type="entry name" value="CarboxyPept-like_regulatory"/>
</dbReference>
<dbReference type="EMBL" id="BMXB01000003">
    <property type="protein sequence ID" value="GHA33457.1"/>
    <property type="molecule type" value="Genomic_DNA"/>
</dbReference>
<organism evidence="1 2">
    <name type="scientific">Salinimicrobium marinum</name>
    <dbReference type="NCBI Taxonomy" id="680283"/>
    <lineage>
        <taxon>Bacteria</taxon>
        <taxon>Pseudomonadati</taxon>
        <taxon>Bacteroidota</taxon>
        <taxon>Flavobacteriia</taxon>
        <taxon>Flavobacteriales</taxon>
        <taxon>Flavobacteriaceae</taxon>
        <taxon>Salinimicrobium</taxon>
    </lineage>
</organism>
<evidence type="ECO:0000313" key="2">
    <source>
        <dbReference type="Proteomes" id="UP000610456"/>
    </source>
</evidence>
<name>A0A918SCM9_9FLAO</name>
<sequence length="428" mass="49023">METKLNVTGGRALITLLLILMGLGPHSATAFYQETETTGYDTYKGKVVDQNSSRAISSAYLSVDGTNITTVTNSEGDFSLKVPEDIFETTVTVSAMGYAGQKLALSYFKEGNTVIEMQESVEELSEVSIFSATDAKSLVREVLSKRGDNYFTEDTQMKAFYRETIKKGSRNVSLSEAVVEIHKKPYDSWAKDEISLIKSRKSADYERLDTLALKLRGGPFNTLHIDLMKNPQFIFNRDELDNYEFEFDDPARINNKYLYVVDFRELYQGEPWYFGKLFIDAETLTLVKADFNLNVDDRKAAANLFVKKKPGGTKAYPVNVNYEVNYREQNGKWYYGYGRAELEFVINWKRKLFNSRYTVNSEMAVTDWERNPDGKVKRDDSFINERVVMADDASGFNDMAFWGENNIIEPDKSIENAIEKIQQQMRRN</sequence>
<dbReference type="RefSeq" id="WP_229793684.1">
    <property type="nucleotide sequence ID" value="NZ_BMXB01000003.1"/>
</dbReference>
<comment type="caution">
    <text evidence="1">The sequence shown here is derived from an EMBL/GenBank/DDBJ whole genome shotgun (WGS) entry which is preliminary data.</text>
</comment>
<protein>
    <recommendedName>
        <fullName evidence="3">CarboxypepD_reg-like domain-containing protein</fullName>
    </recommendedName>
</protein>
<dbReference type="Pfam" id="PF13715">
    <property type="entry name" value="CarbopepD_reg_2"/>
    <property type="match status" value="1"/>
</dbReference>
<evidence type="ECO:0008006" key="3">
    <source>
        <dbReference type="Google" id="ProtNLM"/>
    </source>
</evidence>
<reference evidence="1" key="1">
    <citation type="journal article" date="2014" name="Int. J. Syst. Evol. Microbiol.">
        <title>Complete genome sequence of Corynebacterium casei LMG S-19264T (=DSM 44701T), isolated from a smear-ripened cheese.</title>
        <authorList>
            <consortium name="US DOE Joint Genome Institute (JGI-PGF)"/>
            <person name="Walter F."/>
            <person name="Albersmeier A."/>
            <person name="Kalinowski J."/>
            <person name="Ruckert C."/>
        </authorList>
    </citation>
    <scope>NUCLEOTIDE SEQUENCE</scope>
    <source>
        <strain evidence="1">KCTC 12719</strain>
    </source>
</reference>